<comment type="subcellular location">
    <subcellularLocation>
        <location evidence="2">Mitochondrion inner membrane</location>
        <topology evidence="2">Peripheral membrane protein</topology>
        <orientation evidence="2">Matrix side</orientation>
    </subcellularLocation>
</comment>
<dbReference type="GO" id="GO:0045271">
    <property type="term" value="C:respiratory chain complex I"/>
    <property type="evidence" value="ECO:0000318"/>
    <property type="project" value="GO_Central"/>
</dbReference>
<evidence type="ECO:0000256" key="5">
    <source>
        <dbReference type="ARBA" id="ARBA00016383"/>
    </source>
</evidence>
<evidence type="ECO:0000256" key="14">
    <source>
        <dbReference type="ARBA" id="ARBA00033401"/>
    </source>
</evidence>
<dbReference type="STRING" id="81824.A9V1E1"/>
<evidence type="ECO:0000313" key="17">
    <source>
        <dbReference type="Proteomes" id="UP000001357"/>
    </source>
</evidence>
<dbReference type="InterPro" id="IPR009947">
    <property type="entry name" value="NDUA7"/>
</dbReference>
<evidence type="ECO:0000313" key="16">
    <source>
        <dbReference type="EMBL" id="EDQ88424.1"/>
    </source>
</evidence>
<evidence type="ECO:0000256" key="9">
    <source>
        <dbReference type="ARBA" id="ARBA00022982"/>
    </source>
</evidence>
<keyword evidence="7" id="KW-0679">Respiratory chain</keyword>
<reference evidence="16 17" key="1">
    <citation type="journal article" date="2008" name="Nature">
        <title>The genome of the choanoflagellate Monosiga brevicollis and the origin of metazoans.</title>
        <authorList>
            <consortium name="JGI Sequencing"/>
            <person name="King N."/>
            <person name="Westbrook M.J."/>
            <person name="Young S.L."/>
            <person name="Kuo A."/>
            <person name="Abedin M."/>
            <person name="Chapman J."/>
            <person name="Fairclough S."/>
            <person name="Hellsten U."/>
            <person name="Isogai Y."/>
            <person name="Letunic I."/>
            <person name="Marr M."/>
            <person name="Pincus D."/>
            <person name="Putnam N."/>
            <person name="Rokas A."/>
            <person name="Wright K.J."/>
            <person name="Zuzow R."/>
            <person name="Dirks W."/>
            <person name="Good M."/>
            <person name="Goodstein D."/>
            <person name="Lemons D."/>
            <person name="Li W."/>
            <person name="Lyons J.B."/>
            <person name="Morris A."/>
            <person name="Nichols S."/>
            <person name="Richter D.J."/>
            <person name="Salamov A."/>
            <person name="Bork P."/>
            <person name="Lim W.A."/>
            <person name="Manning G."/>
            <person name="Miller W.T."/>
            <person name="McGinnis W."/>
            <person name="Shapiro H."/>
            <person name="Tjian R."/>
            <person name="Grigoriev I.V."/>
            <person name="Rokhsar D."/>
        </authorList>
    </citation>
    <scope>NUCLEOTIDE SEQUENCE [LARGE SCALE GENOMIC DNA]</scope>
    <source>
        <strain evidence="17">MX1 / ATCC 50154</strain>
    </source>
</reference>
<evidence type="ECO:0000256" key="1">
    <source>
        <dbReference type="ARBA" id="ARBA00003195"/>
    </source>
</evidence>
<dbReference type="Pfam" id="PF07347">
    <property type="entry name" value="CI-B14_5a"/>
    <property type="match status" value="1"/>
</dbReference>
<organism evidence="16 17">
    <name type="scientific">Monosiga brevicollis</name>
    <name type="common">Choanoflagellate</name>
    <dbReference type="NCBI Taxonomy" id="81824"/>
    <lineage>
        <taxon>Eukaryota</taxon>
        <taxon>Choanoflagellata</taxon>
        <taxon>Craspedida</taxon>
        <taxon>Salpingoecidae</taxon>
        <taxon>Monosiga</taxon>
    </lineage>
</organism>
<evidence type="ECO:0000256" key="11">
    <source>
        <dbReference type="ARBA" id="ARBA00023128"/>
    </source>
</evidence>
<dbReference type="AlphaFoldDB" id="A9V1E1"/>
<name>A9V1E1_MONBE</name>
<evidence type="ECO:0000256" key="4">
    <source>
        <dbReference type="ARBA" id="ARBA00011533"/>
    </source>
</evidence>
<protein>
    <recommendedName>
        <fullName evidence="5">NADH dehydrogenase [ubiquinone] 1 alpha subcomplex subunit 7</fullName>
    </recommendedName>
    <alternativeName>
        <fullName evidence="14">Complex I-B14.5a</fullName>
    </alternativeName>
    <alternativeName>
        <fullName evidence="13">NADH-ubiquinone oxidoreductase subunit B14.5a</fullName>
    </alternativeName>
</protein>
<dbReference type="GO" id="GO:0006120">
    <property type="term" value="P:mitochondrial electron transport, NADH to ubiquinone"/>
    <property type="evidence" value="ECO:0000318"/>
    <property type="project" value="GO_Central"/>
</dbReference>
<dbReference type="KEGG" id="mbr:MONBRDRAFT_8878"/>
<evidence type="ECO:0000256" key="10">
    <source>
        <dbReference type="ARBA" id="ARBA00022990"/>
    </source>
</evidence>
<evidence type="ECO:0000256" key="12">
    <source>
        <dbReference type="ARBA" id="ARBA00023136"/>
    </source>
</evidence>
<dbReference type="GeneID" id="5892030"/>
<comment type="subunit">
    <text evidence="4">Complex I is composed of 45 different subunits.</text>
</comment>
<keyword evidence="9" id="KW-0249">Electron transport</keyword>
<evidence type="ECO:0000256" key="2">
    <source>
        <dbReference type="ARBA" id="ARBA00004443"/>
    </source>
</evidence>
<dbReference type="EMBL" id="CH991554">
    <property type="protein sequence ID" value="EDQ88424.1"/>
    <property type="molecule type" value="Genomic_DNA"/>
</dbReference>
<keyword evidence="11" id="KW-0496">Mitochondrion</keyword>
<evidence type="ECO:0000256" key="8">
    <source>
        <dbReference type="ARBA" id="ARBA00022792"/>
    </source>
</evidence>
<evidence type="ECO:0000256" key="3">
    <source>
        <dbReference type="ARBA" id="ARBA00005482"/>
    </source>
</evidence>
<keyword evidence="12" id="KW-0472">Membrane</keyword>
<dbReference type="PANTHER" id="PTHR12485">
    <property type="entry name" value="NADH-UBIQUINONE OXIDOREDUCTASE SUBUNIT B"/>
    <property type="match status" value="1"/>
</dbReference>
<evidence type="ECO:0000256" key="6">
    <source>
        <dbReference type="ARBA" id="ARBA00022448"/>
    </source>
</evidence>
<dbReference type="InParanoid" id="A9V1E1"/>
<dbReference type="PANTHER" id="PTHR12485:SF1">
    <property type="entry name" value="NADH DEHYDROGENASE [UBIQUINONE] 1 ALPHA SUBCOMPLEX SUBUNIT 7"/>
    <property type="match status" value="1"/>
</dbReference>
<keyword evidence="10" id="KW-0007">Acetylation</keyword>
<evidence type="ECO:0000256" key="13">
    <source>
        <dbReference type="ARBA" id="ARBA00030360"/>
    </source>
</evidence>
<sequence>MSNPISRIFFRFLAGEKAIMPEHLRFARDVATRSPPKPHLPEGPAHKVSNNAYYMRDNRRAARPVVRDRLSTSAQPSRHPVALMIALQSVDPHRQHNTHTFACCA</sequence>
<feature type="region of interest" description="Disordered" evidence="15">
    <location>
        <begin position="32"/>
        <end position="54"/>
    </location>
</feature>
<keyword evidence="8" id="KW-0999">Mitochondrion inner membrane</keyword>
<gene>
    <name evidence="16" type="ORF">MONBRDRAFT_8878</name>
</gene>
<keyword evidence="6" id="KW-0813">Transport</keyword>
<comment type="function">
    <text evidence="1">Accessory subunit of the mitochondrial membrane respiratory chain NADH dehydrogenase (Complex I), that is believed not to be involved in catalysis. Complex I functions in the transfer of electrons from NADH to the respiratory chain. The immediate electron acceptor for the enzyme is believed to be ubiquinone.</text>
</comment>
<comment type="similarity">
    <text evidence="3">Belongs to the complex I NDUFA7 subunit family.</text>
</comment>
<keyword evidence="17" id="KW-1185">Reference proteome</keyword>
<evidence type="ECO:0000256" key="7">
    <source>
        <dbReference type="ARBA" id="ARBA00022660"/>
    </source>
</evidence>
<dbReference type="OMA" id="NTHTFAC"/>
<evidence type="ECO:0000256" key="15">
    <source>
        <dbReference type="SAM" id="MobiDB-lite"/>
    </source>
</evidence>
<proteinExistence type="inferred from homology"/>
<dbReference type="Proteomes" id="UP000001357">
    <property type="component" value="Unassembled WGS sequence"/>
</dbReference>
<dbReference type="RefSeq" id="XP_001746528.1">
    <property type="nucleotide sequence ID" value="XM_001746476.1"/>
</dbReference>
<dbReference type="GO" id="GO:0005743">
    <property type="term" value="C:mitochondrial inner membrane"/>
    <property type="evidence" value="ECO:0007669"/>
    <property type="project" value="UniProtKB-SubCell"/>
</dbReference>
<accession>A9V1E1</accession>